<dbReference type="SUPFAM" id="SSF46966">
    <property type="entry name" value="Spectrin repeat"/>
    <property type="match status" value="3"/>
</dbReference>
<sequence length="687" mass="78498">MRLGFQRQVHERLTHLELINNQYRRLARENRTDRASQLKAMVREGNQRWDSLHRRVAAILRRLKYFTSQREDFEGTRESMLVWLTELDLQLTNVEHFSDIDVHQKIQQLNGFQKEITLNTERIDGLIVFGEALIQKSSPQDAALMEDELEELHSYCQEVFSRLVRFHQRLSQPLMIKEELDTSDLTFSLESSLELIGRPWLGRSQISLPATPTHLLSSPLERSGRETPVSVDSLPLEWDHTGDVGGSSSHEDDEEDEDHKDGGAYFSALSVSSRSMAFHDCSWSTPEATEAQLDPERHTEPTLTSTPLKQGYVQLMSQCSGSIENIKRVSLILDGDEEQPEEFGLTGLNGSDKQSGVIERWELLRAQSRCNQSGTQDPQQITFDLDNIASWLESVNPELEHLLQSEPTGSVEDMEARTKELKEMEKVFCHYKAIILSVNLRAKEAPELQETLARVNREWSRACTGLQQWENSLRKKLICCQEFHETLHSLLLWLAQAESRCYAVDLKHPETSVRALQQQENTLRDLQEELRCREPQQASLQALWSQLQPNDGAEESDEAQEKLHVTGNKLRQLTKKVDQDLSTLQQRLLIQDPGCAAADTSQDTSQEATCLKTGSSTQRQRRESSPPRSFFYRLLRAAFPLQLLLLLLLLLPCLIPLSESDPSCTVTNNFARSFYPMLHYTNGPPPT</sequence>
<feature type="topological domain" description="Perinuclear space" evidence="9">
    <location>
        <begin position="658"/>
        <end position="687"/>
    </location>
</feature>
<evidence type="ECO:0000256" key="10">
    <source>
        <dbReference type="SAM" id="Coils"/>
    </source>
</evidence>
<dbReference type="PANTHER" id="PTHR14514">
    <property type="entry name" value="PKA ANCHORING PROTEIN"/>
    <property type="match status" value="1"/>
</dbReference>
<feature type="region of interest" description="Disordered" evidence="11">
    <location>
        <begin position="215"/>
        <end position="262"/>
    </location>
</feature>
<dbReference type="Pfam" id="PF10541">
    <property type="entry name" value="KASH"/>
    <property type="match status" value="1"/>
</dbReference>
<dbReference type="InterPro" id="IPR012315">
    <property type="entry name" value="KASH"/>
</dbReference>
<dbReference type="InterPro" id="IPR018159">
    <property type="entry name" value="Spectrin/alpha-actinin"/>
</dbReference>
<dbReference type="Gene3D" id="1.20.58.60">
    <property type="match status" value="2"/>
</dbReference>
<evidence type="ECO:0000256" key="4">
    <source>
        <dbReference type="ARBA" id="ARBA00022737"/>
    </source>
</evidence>
<comment type="similarity">
    <text evidence="1">Belongs to the nesprin family.</text>
</comment>
<evidence type="ECO:0000256" key="5">
    <source>
        <dbReference type="ARBA" id="ARBA00022989"/>
    </source>
</evidence>
<comment type="caution">
    <text evidence="13">The sequence shown here is derived from an EMBL/GenBank/DDBJ whole genome shotgun (WGS) entry which is preliminary data.</text>
</comment>
<evidence type="ECO:0000256" key="1">
    <source>
        <dbReference type="ARBA" id="ARBA00008619"/>
    </source>
</evidence>
<gene>
    <name evidence="13" type="ORF">AMECASPLE_021789</name>
</gene>
<feature type="compositionally biased region" description="Polar residues" evidence="11">
    <location>
        <begin position="599"/>
        <end position="614"/>
    </location>
</feature>
<dbReference type="PROSITE" id="PS51049">
    <property type="entry name" value="KASH"/>
    <property type="match status" value="1"/>
</dbReference>
<feature type="coiled-coil region" evidence="10">
    <location>
        <begin position="513"/>
        <end position="576"/>
    </location>
</feature>
<evidence type="ECO:0000259" key="12">
    <source>
        <dbReference type="PROSITE" id="PS51049"/>
    </source>
</evidence>
<feature type="domain" description="KASH" evidence="12">
    <location>
        <begin position="628"/>
        <end position="687"/>
    </location>
</feature>
<organism evidence="13 14">
    <name type="scientific">Ameca splendens</name>
    <dbReference type="NCBI Taxonomy" id="208324"/>
    <lineage>
        <taxon>Eukaryota</taxon>
        <taxon>Metazoa</taxon>
        <taxon>Chordata</taxon>
        <taxon>Craniata</taxon>
        <taxon>Vertebrata</taxon>
        <taxon>Euteleostomi</taxon>
        <taxon>Actinopterygii</taxon>
        <taxon>Neopterygii</taxon>
        <taxon>Teleostei</taxon>
        <taxon>Neoteleostei</taxon>
        <taxon>Acanthomorphata</taxon>
        <taxon>Ovalentaria</taxon>
        <taxon>Atherinomorphae</taxon>
        <taxon>Cyprinodontiformes</taxon>
        <taxon>Goodeidae</taxon>
        <taxon>Ameca</taxon>
    </lineage>
</organism>
<keyword evidence="5" id="KW-1133">Transmembrane helix</keyword>
<keyword evidence="4" id="KW-0677">Repeat</keyword>
<feature type="topological domain" description="Cytoplasmic" evidence="9">
    <location>
        <begin position="1"/>
        <end position="636"/>
    </location>
</feature>
<evidence type="ECO:0000313" key="14">
    <source>
        <dbReference type="Proteomes" id="UP001469553"/>
    </source>
</evidence>
<feature type="region of interest" description="Disordered" evidence="11">
    <location>
        <begin position="598"/>
        <end position="624"/>
    </location>
</feature>
<evidence type="ECO:0000256" key="8">
    <source>
        <dbReference type="ARBA" id="ARBA00046312"/>
    </source>
</evidence>
<keyword evidence="10" id="KW-0175">Coiled coil</keyword>
<dbReference type="Pfam" id="PF25035">
    <property type="entry name" value="SYNE1"/>
    <property type="match status" value="1"/>
</dbReference>
<dbReference type="CDD" id="cd00176">
    <property type="entry name" value="SPEC"/>
    <property type="match status" value="2"/>
</dbReference>
<keyword evidence="2" id="KW-0597">Phosphoprotein</keyword>
<keyword evidence="3 9" id="KW-0812">Transmembrane</keyword>
<evidence type="ECO:0000256" key="9">
    <source>
        <dbReference type="PROSITE-ProRule" id="PRU00385"/>
    </source>
</evidence>
<proteinExistence type="inferred from homology"/>
<dbReference type="PANTHER" id="PTHR14514:SF4">
    <property type="entry name" value="NESPRIN-2"/>
    <property type="match status" value="1"/>
</dbReference>
<reference evidence="13 14" key="1">
    <citation type="submission" date="2021-06" db="EMBL/GenBank/DDBJ databases">
        <authorList>
            <person name="Palmer J.M."/>
        </authorList>
    </citation>
    <scope>NUCLEOTIDE SEQUENCE [LARGE SCALE GENOMIC DNA]</scope>
    <source>
        <strain evidence="13 14">AS_MEX2019</strain>
        <tissue evidence="13">Muscle</tissue>
    </source>
</reference>
<dbReference type="SMART" id="SM00150">
    <property type="entry name" value="SPEC"/>
    <property type="match status" value="3"/>
</dbReference>
<keyword evidence="14" id="KW-1185">Reference proteome</keyword>
<dbReference type="EMBL" id="JAHRIP010077133">
    <property type="protein sequence ID" value="MEQ2311587.1"/>
    <property type="molecule type" value="Genomic_DNA"/>
</dbReference>
<evidence type="ECO:0000256" key="2">
    <source>
        <dbReference type="ARBA" id="ARBA00022553"/>
    </source>
</evidence>
<keyword evidence="6 9" id="KW-0472">Membrane</keyword>
<evidence type="ECO:0000256" key="3">
    <source>
        <dbReference type="ARBA" id="ARBA00022692"/>
    </source>
</evidence>
<evidence type="ECO:0000256" key="6">
    <source>
        <dbReference type="ARBA" id="ARBA00023136"/>
    </source>
</evidence>
<protein>
    <recommendedName>
        <fullName evidence="12">KASH domain-containing protein</fullName>
    </recommendedName>
</protein>
<evidence type="ECO:0000256" key="11">
    <source>
        <dbReference type="SAM" id="MobiDB-lite"/>
    </source>
</evidence>
<keyword evidence="7" id="KW-0539">Nucleus</keyword>
<accession>A0ABV1A0R6</accession>
<name>A0ABV1A0R6_9TELE</name>
<dbReference type="Proteomes" id="UP001469553">
    <property type="component" value="Unassembled WGS sequence"/>
</dbReference>
<evidence type="ECO:0000256" key="7">
    <source>
        <dbReference type="ARBA" id="ARBA00023242"/>
    </source>
</evidence>
<comment type="subcellular location">
    <subcellularLocation>
        <location evidence="8">Nucleus outer membrane</location>
        <topology evidence="8">Single-pass type IV membrane protein</topology>
    </subcellularLocation>
</comment>
<dbReference type="SMART" id="SM01249">
    <property type="entry name" value="KASH"/>
    <property type="match status" value="1"/>
</dbReference>
<dbReference type="InterPro" id="IPR056887">
    <property type="entry name" value="SYNE1/2_dom"/>
</dbReference>
<evidence type="ECO:0000313" key="13">
    <source>
        <dbReference type="EMBL" id="MEQ2311587.1"/>
    </source>
</evidence>